<dbReference type="Gene3D" id="3.90.580.10">
    <property type="entry name" value="Zinc finger, CHC2-type domain"/>
    <property type="match status" value="1"/>
</dbReference>
<reference evidence="1 2" key="1">
    <citation type="submission" date="2018-11" db="EMBL/GenBank/DDBJ databases">
        <title>Flavobacterium sp. nov., YIM 102600 draft genome.</title>
        <authorList>
            <person name="Li G."/>
            <person name="Jiang Y."/>
        </authorList>
    </citation>
    <scope>NUCLEOTIDE SEQUENCE [LARGE SCALE GENOMIC DNA]</scope>
    <source>
        <strain evidence="1 2">YIM 102600</strain>
    </source>
</reference>
<protein>
    <submittedName>
        <fullName evidence="1">DNA primase</fullName>
    </submittedName>
</protein>
<dbReference type="OrthoDB" id="8536512at2"/>
<gene>
    <name evidence="1" type="ORF">EG849_09830</name>
</gene>
<dbReference type="Gene3D" id="3.40.1360.10">
    <property type="match status" value="1"/>
</dbReference>
<dbReference type="RefSeq" id="WP_125012914.1">
    <property type="nucleotide sequence ID" value="NZ_RQVR01000010.1"/>
</dbReference>
<evidence type="ECO:0000313" key="1">
    <source>
        <dbReference type="EMBL" id="RRJ90767.1"/>
    </source>
</evidence>
<dbReference type="GO" id="GO:0008270">
    <property type="term" value="F:zinc ion binding"/>
    <property type="evidence" value="ECO:0007669"/>
    <property type="project" value="InterPro"/>
</dbReference>
<comment type="caution">
    <text evidence="1">The sequence shown here is derived from an EMBL/GenBank/DDBJ whole genome shotgun (WGS) entry which is preliminary data.</text>
</comment>
<dbReference type="AlphaFoldDB" id="A0A3P3W8U5"/>
<accession>A0A3P3W8U5</accession>
<organism evidence="1 2">
    <name type="scientific">Flavobacterium macacae</name>
    <dbReference type="NCBI Taxonomy" id="2488993"/>
    <lineage>
        <taxon>Bacteria</taxon>
        <taxon>Pseudomonadati</taxon>
        <taxon>Bacteroidota</taxon>
        <taxon>Flavobacteriia</taxon>
        <taxon>Flavobacteriales</taxon>
        <taxon>Flavobacteriaceae</taxon>
        <taxon>Flavobacterium</taxon>
    </lineage>
</organism>
<dbReference type="EMBL" id="RQVR01000010">
    <property type="protein sequence ID" value="RRJ90767.1"/>
    <property type="molecule type" value="Genomic_DNA"/>
</dbReference>
<sequence>MEDPQSPFTIQDARSVDMVGYLQSIGFEPVRIRGANHWYLSPLRTENDPSFKVDQRLNLWYDHGLGKGGTLIDFGMLYHGCTLREMLHLLSGNGVEPKGVFRQPSRTENDDAGIKVSSAHPIRSPSLLRYLEQRRIPQDIAAEFCVEVRYELNQKTYYGIGFRNDMGGYEIRNPYFKSGSSPKAISTVENGSDSVSVFEGFMDFLSFRAMFRGKPESNCDYLVLNSVSFFEKARPFMEKHASIRLYLDLDQSGKAHTLRALSLCSKYTDASAAYKGYKDLNEYWARDGDQRKKNIGRRI</sequence>
<evidence type="ECO:0000313" key="2">
    <source>
        <dbReference type="Proteomes" id="UP000271937"/>
    </source>
</evidence>
<proteinExistence type="predicted"/>
<dbReference type="GO" id="GO:0003677">
    <property type="term" value="F:DNA binding"/>
    <property type="evidence" value="ECO:0007669"/>
    <property type="project" value="InterPro"/>
</dbReference>
<dbReference type="Proteomes" id="UP000271937">
    <property type="component" value="Unassembled WGS sequence"/>
</dbReference>
<dbReference type="GO" id="GO:0006260">
    <property type="term" value="P:DNA replication"/>
    <property type="evidence" value="ECO:0007669"/>
    <property type="project" value="InterPro"/>
</dbReference>
<dbReference type="Pfam" id="PF13155">
    <property type="entry name" value="Toprim_2"/>
    <property type="match status" value="1"/>
</dbReference>
<name>A0A3P3W8U5_9FLAO</name>
<keyword evidence="2" id="KW-1185">Reference proteome</keyword>
<dbReference type="InterPro" id="IPR036977">
    <property type="entry name" value="DNA_primase_Znf_CHC2"/>
</dbReference>
<dbReference type="SUPFAM" id="SSF57783">
    <property type="entry name" value="Zinc beta-ribbon"/>
    <property type="match status" value="1"/>
</dbReference>